<accession>A0A392VP15</accession>
<organism evidence="1 2">
    <name type="scientific">Trifolium medium</name>
    <dbReference type="NCBI Taxonomy" id="97028"/>
    <lineage>
        <taxon>Eukaryota</taxon>
        <taxon>Viridiplantae</taxon>
        <taxon>Streptophyta</taxon>
        <taxon>Embryophyta</taxon>
        <taxon>Tracheophyta</taxon>
        <taxon>Spermatophyta</taxon>
        <taxon>Magnoliopsida</taxon>
        <taxon>eudicotyledons</taxon>
        <taxon>Gunneridae</taxon>
        <taxon>Pentapetalae</taxon>
        <taxon>rosids</taxon>
        <taxon>fabids</taxon>
        <taxon>Fabales</taxon>
        <taxon>Fabaceae</taxon>
        <taxon>Papilionoideae</taxon>
        <taxon>50 kb inversion clade</taxon>
        <taxon>NPAAA clade</taxon>
        <taxon>Hologalegina</taxon>
        <taxon>IRL clade</taxon>
        <taxon>Trifolieae</taxon>
        <taxon>Trifolium</taxon>
    </lineage>
</organism>
<evidence type="ECO:0000313" key="2">
    <source>
        <dbReference type="Proteomes" id="UP000265520"/>
    </source>
</evidence>
<dbReference type="Proteomes" id="UP000265520">
    <property type="component" value="Unassembled WGS sequence"/>
</dbReference>
<feature type="non-terminal residue" evidence="1">
    <location>
        <position position="1"/>
    </location>
</feature>
<protein>
    <submittedName>
        <fullName evidence="1">Uncharacterized protein</fullName>
    </submittedName>
</protein>
<name>A0A392VP15_9FABA</name>
<evidence type="ECO:0000313" key="1">
    <source>
        <dbReference type="EMBL" id="MCI89233.1"/>
    </source>
</evidence>
<keyword evidence="2" id="KW-1185">Reference proteome</keyword>
<dbReference type="AlphaFoldDB" id="A0A392VP15"/>
<reference evidence="1 2" key="1">
    <citation type="journal article" date="2018" name="Front. Plant Sci.">
        <title>Red Clover (Trifolium pratense) and Zigzag Clover (T. medium) - A Picture of Genomic Similarities and Differences.</title>
        <authorList>
            <person name="Dluhosova J."/>
            <person name="Istvanek J."/>
            <person name="Nedelnik J."/>
            <person name="Repkova J."/>
        </authorList>
    </citation>
    <scope>NUCLEOTIDE SEQUENCE [LARGE SCALE GENOMIC DNA]</scope>
    <source>
        <strain evidence="2">cv. 10/8</strain>
        <tissue evidence="1">Leaf</tissue>
    </source>
</reference>
<sequence>EYNVWSSERTWEAKEAYKGGNRAGG</sequence>
<dbReference type="EMBL" id="LXQA011214649">
    <property type="protein sequence ID" value="MCI89233.1"/>
    <property type="molecule type" value="Genomic_DNA"/>
</dbReference>
<comment type="caution">
    <text evidence="1">The sequence shown here is derived from an EMBL/GenBank/DDBJ whole genome shotgun (WGS) entry which is preliminary data.</text>
</comment>
<proteinExistence type="predicted"/>